<keyword evidence="6 9" id="KW-0560">Oxidoreductase</keyword>
<dbReference type="GO" id="GO:0051287">
    <property type="term" value="F:NAD binding"/>
    <property type="evidence" value="ECO:0007669"/>
    <property type="project" value="UniProtKB-UniRule"/>
</dbReference>
<keyword evidence="3 9" id="KW-0028">Amino-acid biosynthesis</keyword>
<dbReference type="PROSITE" id="PS01298">
    <property type="entry name" value="DAPB"/>
    <property type="match status" value="1"/>
</dbReference>
<accession>A0A412B0L0</accession>
<dbReference type="GO" id="GO:0016726">
    <property type="term" value="F:oxidoreductase activity, acting on CH or CH2 groups, NAD or NADP as acceptor"/>
    <property type="evidence" value="ECO:0007669"/>
    <property type="project" value="UniProtKB-UniRule"/>
</dbReference>
<organism evidence="13 14">
    <name type="scientific">[Clostridium] leptum</name>
    <dbReference type="NCBI Taxonomy" id="1535"/>
    <lineage>
        <taxon>Bacteria</taxon>
        <taxon>Bacillati</taxon>
        <taxon>Bacillota</taxon>
        <taxon>Clostridia</taxon>
        <taxon>Eubacteriales</taxon>
        <taxon>Oscillospiraceae</taxon>
        <taxon>Oscillospiraceae incertae sedis</taxon>
    </lineage>
</organism>
<sequence>MTRIIMSGCTGKMGRVITAAVKEKADCKIVAGIDLRVPEQSEYPVFSSPEEMQIEADVVIDFSNPTALPSLLRYAEKSGMPMVLCTTGYSELQVAEIKEMSQKVPIFYSGNMSLGINLLIELSKKAAQVFGNAFDVEIVEKHHNQKIDAPSGTALMIADSISSVMAESPKYVYDRHSFRHARTKNEIGIHSVRGGSIVGEHEVIFAGHDEVLTISHSAQSKEIFAMGALNAAVFLAKQKPGLYTMSDMLRD</sequence>
<dbReference type="InterPro" id="IPR022664">
    <property type="entry name" value="DapB_N_CS"/>
</dbReference>
<dbReference type="Gene3D" id="3.30.360.10">
    <property type="entry name" value="Dihydrodipicolinate Reductase, domain 2"/>
    <property type="match status" value="1"/>
</dbReference>
<evidence type="ECO:0000256" key="9">
    <source>
        <dbReference type="HAMAP-Rule" id="MF_00102"/>
    </source>
</evidence>
<keyword evidence="8 9" id="KW-0457">Lysine biosynthesis</keyword>
<dbReference type="CDD" id="cd02274">
    <property type="entry name" value="DHDPR_N"/>
    <property type="match status" value="1"/>
</dbReference>
<reference evidence="13 14" key="1">
    <citation type="submission" date="2018-08" db="EMBL/GenBank/DDBJ databases">
        <title>A genome reference for cultivated species of the human gut microbiota.</title>
        <authorList>
            <person name="Zou Y."/>
            <person name="Xue W."/>
            <person name="Luo G."/>
        </authorList>
    </citation>
    <scope>NUCLEOTIDE SEQUENCE [LARGE SCALE GENOMIC DNA]</scope>
    <source>
        <strain evidence="13 14">AF28-26</strain>
    </source>
</reference>
<comment type="subunit">
    <text evidence="9">Homotetramer.</text>
</comment>
<dbReference type="Gene3D" id="3.40.50.720">
    <property type="entry name" value="NAD(P)-binding Rossmann-like Domain"/>
    <property type="match status" value="1"/>
</dbReference>
<evidence type="ECO:0000256" key="10">
    <source>
        <dbReference type="NCBIfam" id="TIGR00036"/>
    </source>
</evidence>
<feature type="binding site" evidence="9">
    <location>
        <position position="143"/>
    </location>
    <ligand>
        <name>(S)-2,3,4,5-tetrahydrodipicolinate</name>
        <dbReference type="ChEBI" id="CHEBI:16845"/>
    </ligand>
</feature>
<dbReference type="InterPro" id="IPR000846">
    <property type="entry name" value="DapB_N"/>
</dbReference>
<comment type="caution">
    <text evidence="9">Was originally thought to be a dihydrodipicolinate reductase (DHDPR), catalyzing the conversion of dihydrodipicolinate to tetrahydrodipicolinate. However, it was shown in E.coli that the substrate of the enzymatic reaction is not dihydrodipicolinate (DHDP) but in fact (2S,4S)-4-hydroxy-2,3,4,5-tetrahydrodipicolinic acid (HTPA), the product released by the DapA-catalyzed reaction.</text>
</comment>
<dbReference type="SUPFAM" id="SSF55347">
    <property type="entry name" value="Glyceraldehyde-3-phosphate dehydrogenase-like, C-terminal domain"/>
    <property type="match status" value="1"/>
</dbReference>
<feature type="active site" description="Proton donor" evidence="9">
    <location>
        <position position="146"/>
    </location>
</feature>
<dbReference type="PANTHER" id="PTHR20836:SF7">
    <property type="entry name" value="4-HYDROXY-TETRAHYDRODIPICOLINATE REDUCTASE"/>
    <property type="match status" value="1"/>
</dbReference>
<comment type="catalytic activity">
    <reaction evidence="9">
        <text>(S)-2,3,4,5-tetrahydrodipicolinate + NAD(+) + H2O = (2S,4S)-4-hydroxy-2,3,4,5-tetrahydrodipicolinate + NADH + H(+)</text>
        <dbReference type="Rhea" id="RHEA:35323"/>
        <dbReference type="ChEBI" id="CHEBI:15377"/>
        <dbReference type="ChEBI" id="CHEBI:15378"/>
        <dbReference type="ChEBI" id="CHEBI:16845"/>
        <dbReference type="ChEBI" id="CHEBI:57540"/>
        <dbReference type="ChEBI" id="CHEBI:57945"/>
        <dbReference type="ChEBI" id="CHEBI:67139"/>
        <dbReference type="EC" id="1.17.1.8"/>
    </reaction>
</comment>
<comment type="pathway">
    <text evidence="9">Amino-acid biosynthesis; L-lysine biosynthesis via DAP pathway; (S)-tetrahydrodipicolinate from L-aspartate: step 4/4.</text>
</comment>
<dbReference type="InterPro" id="IPR023940">
    <property type="entry name" value="DHDPR_bac"/>
</dbReference>
<evidence type="ECO:0000256" key="1">
    <source>
        <dbReference type="ARBA" id="ARBA00006642"/>
    </source>
</evidence>
<gene>
    <name evidence="9" type="primary">dapB</name>
    <name evidence="13" type="ORF">DWY99_01790</name>
</gene>
<dbReference type="EMBL" id="QRTC01000003">
    <property type="protein sequence ID" value="RGQ44168.1"/>
    <property type="molecule type" value="Genomic_DNA"/>
</dbReference>
<comment type="catalytic activity">
    <reaction evidence="9">
        <text>(S)-2,3,4,5-tetrahydrodipicolinate + NADP(+) + H2O = (2S,4S)-4-hydroxy-2,3,4,5-tetrahydrodipicolinate + NADPH + H(+)</text>
        <dbReference type="Rhea" id="RHEA:35331"/>
        <dbReference type="ChEBI" id="CHEBI:15377"/>
        <dbReference type="ChEBI" id="CHEBI:15378"/>
        <dbReference type="ChEBI" id="CHEBI:16845"/>
        <dbReference type="ChEBI" id="CHEBI:57783"/>
        <dbReference type="ChEBI" id="CHEBI:58349"/>
        <dbReference type="ChEBI" id="CHEBI:67139"/>
        <dbReference type="EC" id="1.17.1.8"/>
    </reaction>
</comment>
<keyword evidence="4 9" id="KW-0521">NADP</keyword>
<feature type="active site" description="Proton donor/acceptor" evidence="9">
    <location>
        <position position="142"/>
    </location>
</feature>
<dbReference type="GO" id="GO:0005829">
    <property type="term" value="C:cytosol"/>
    <property type="evidence" value="ECO:0007669"/>
    <property type="project" value="TreeGrafter"/>
</dbReference>
<feature type="binding site" evidence="9">
    <location>
        <position position="36"/>
    </location>
    <ligand>
        <name>NADP(+)</name>
        <dbReference type="ChEBI" id="CHEBI:58349"/>
    </ligand>
</feature>
<keyword evidence="5 9" id="KW-0220">Diaminopimelate biosynthesis</keyword>
<evidence type="ECO:0000256" key="7">
    <source>
        <dbReference type="ARBA" id="ARBA00023027"/>
    </source>
</evidence>
<feature type="binding site" evidence="9">
    <location>
        <begin position="109"/>
        <end position="112"/>
    </location>
    <ligand>
        <name>NAD(+)</name>
        <dbReference type="ChEBI" id="CHEBI:57540"/>
    </ligand>
</feature>
<proteinExistence type="inferred from homology"/>
<feature type="binding site" evidence="9">
    <location>
        <begin position="85"/>
        <end position="87"/>
    </location>
    <ligand>
        <name>NAD(+)</name>
        <dbReference type="ChEBI" id="CHEBI:57540"/>
    </ligand>
</feature>
<evidence type="ECO:0000256" key="4">
    <source>
        <dbReference type="ARBA" id="ARBA00022857"/>
    </source>
</evidence>
<dbReference type="FunFam" id="3.30.360.10:FF:000009">
    <property type="entry name" value="4-hydroxy-tetrahydrodipicolinate reductase"/>
    <property type="match status" value="1"/>
</dbReference>
<evidence type="ECO:0000313" key="13">
    <source>
        <dbReference type="EMBL" id="RGQ44168.1"/>
    </source>
</evidence>
<dbReference type="InterPro" id="IPR022663">
    <property type="entry name" value="DapB_C"/>
</dbReference>
<feature type="domain" description="Dihydrodipicolinate reductase C-terminal" evidence="12">
    <location>
        <begin position="115"/>
        <end position="249"/>
    </location>
</feature>
<evidence type="ECO:0000256" key="8">
    <source>
        <dbReference type="ARBA" id="ARBA00023154"/>
    </source>
</evidence>
<dbReference type="AlphaFoldDB" id="A0A412B0L0"/>
<dbReference type="GO" id="GO:0008839">
    <property type="term" value="F:4-hydroxy-tetrahydrodipicolinate reductase"/>
    <property type="evidence" value="ECO:0007669"/>
    <property type="project" value="UniProtKB-UniRule"/>
</dbReference>
<evidence type="ECO:0000256" key="6">
    <source>
        <dbReference type="ARBA" id="ARBA00023002"/>
    </source>
</evidence>
<dbReference type="GO" id="GO:0019877">
    <property type="term" value="P:diaminopimelate biosynthetic process"/>
    <property type="evidence" value="ECO:0007669"/>
    <property type="project" value="UniProtKB-UniRule"/>
</dbReference>
<feature type="domain" description="Dihydrodipicolinate reductase N-terminal" evidence="11">
    <location>
        <begin position="3"/>
        <end position="112"/>
    </location>
</feature>
<comment type="function">
    <text evidence="9">Catalyzes the conversion of 4-hydroxy-tetrahydrodipicolinate (HTPA) to tetrahydrodipicolinate.</text>
</comment>
<feature type="binding site" evidence="9">
    <location>
        <begin position="8"/>
        <end position="13"/>
    </location>
    <ligand>
        <name>NAD(+)</name>
        <dbReference type="ChEBI" id="CHEBI:57540"/>
    </ligand>
</feature>
<evidence type="ECO:0000259" key="12">
    <source>
        <dbReference type="Pfam" id="PF05173"/>
    </source>
</evidence>
<dbReference type="Pfam" id="PF05173">
    <property type="entry name" value="DapB_C"/>
    <property type="match status" value="1"/>
</dbReference>
<dbReference type="Proteomes" id="UP000284751">
    <property type="component" value="Unassembled WGS sequence"/>
</dbReference>
<dbReference type="Pfam" id="PF01113">
    <property type="entry name" value="DapB_N"/>
    <property type="match status" value="1"/>
</dbReference>
<keyword evidence="2 9" id="KW-0963">Cytoplasm</keyword>
<dbReference type="PIRSF" id="PIRSF000161">
    <property type="entry name" value="DHPR"/>
    <property type="match status" value="1"/>
</dbReference>
<dbReference type="EC" id="1.17.1.8" evidence="9 10"/>
<feature type="binding site" evidence="9">
    <location>
        <position position="34"/>
    </location>
    <ligand>
        <name>NAD(+)</name>
        <dbReference type="ChEBI" id="CHEBI:57540"/>
    </ligand>
</feature>
<keyword evidence="7 9" id="KW-0520">NAD</keyword>
<dbReference type="PANTHER" id="PTHR20836">
    <property type="entry name" value="DIHYDRODIPICOLINATE REDUCTASE"/>
    <property type="match status" value="1"/>
</dbReference>
<comment type="similarity">
    <text evidence="1 9">Belongs to the DapB family.</text>
</comment>
<dbReference type="GO" id="GO:0050661">
    <property type="term" value="F:NADP binding"/>
    <property type="evidence" value="ECO:0007669"/>
    <property type="project" value="UniProtKB-UniRule"/>
</dbReference>
<comment type="caution">
    <text evidence="13">The sequence shown here is derived from an EMBL/GenBank/DDBJ whole genome shotgun (WGS) entry which is preliminary data.</text>
</comment>
<name>A0A412B0L0_9FIRM</name>
<comment type="subcellular location">
    <subcellularLocation>
        <location evidence="9">Cytoplasm</location>
    </subcellularLocation>
</comment>
<dbReference type="GO" id="GO:0009089">
    <property type="term" value="P:lysine biosynthetic process via diaminopimelate"/>
    <property type="evidence" value="ECO:0007669"/>
    <property type="project" value="UniProtKB-UniRule"/>
</dbReference>
<protein>
    <recommendedName>
        <fullName evidence="9 10">4-hydroxy-tetrahydrodipicolinate reductase</fullName>
        <shortName evidence="9">HTPA reductase</shortName>
        <ecNumber evidence="9 10">1.17.1.8</ecNumber>
    </recommendedName>
</protein>
<dbReference type="HAMAP" id="MF_00102">
    <property type="entry name" value="DapB"/>
    <property type="match status" value="1"/>
</dbReference>
<evidence type="ECO:0000313" key="14">
    <source>
        <dbReference type="Proteomes" id="UP000284751"/>
    </source>
</evidence>
<dbReference type="SUPFAM" id="SSF51735">
    <property type="entry name" value="NAD(P)-binding Rossmann-fold domains"/>
    <property type="match status" value="1"/>
</dbReference>
<feature type="binding site" evidence="9">
    <location>
        <begin position="152"/>
        <end position="153"/>
    </location>
    <ligand>
        <name>(S)-2,3,4,5-tetrahydrodipicolinate</name>
        <dbReference type="ChEBI" id="CHEBI:16845"/>
    </ligand>
</feature>
<dbReference type="UniPathway" id="UPA00034">
    <property type="reaction ID" value="UER00018"/>
</dbReference>
<evidence type="ECO:0000259" key="11">
    <source>
        <dbReference type="Pfam" id="PF01113"/>
    </source>
</evidence>
<evidence type="ECO:0000256" key="2">
    <source>
        <dbReference type="ARBA" id="ARBA00022490"/>
    </source>
</evidence>
<dbReference type="NCBIfam" id="TIGR00036">
    <property type="entry name" value="dapB"/>
    <property type="match status" value="1"/>
</dbReference>
<dbReference type="InterPro" id="IPR036291">
    <property type="entry name" value="NAD(P)-bd_dom_sf"/>
</dbReference>
<evidence type="ECO:0000256" key="3">
    <source>
        <dbReference type="ARBA" id="ARBA00022605"/>
    </source>
</evidence>
<evidence type="ECO:0000256" key="5">
    <source>
        <dbReference type="ARBA" id="ARBA00022915"/>
    </source>
</evidence>